<evidence type="ECO:0000313" key="2">
    <source>
        <dbReference type="Proteomes" id="UP001172645"/>
    </source>
</evidence>
<dbReference type="Proteomes" id="UP001172645">
    <property type="component" value="Unassembled WGS sequence"/>
</dbReference>
<dbReference type="RefSeq" id="WP_285871876.1">
    <property type="nucleotide sequence ID" value="NZ_JARFYM010000030.1"/>
</dbReference>
<gene>
    <name evidence="1" type="ORF">PY649_26675</name>
</gene>
<keyword evidence="2" id="KW-1185">Reference proteome</keyword>
<organism evidence="1 2">
    <name type="scientific">Rhizobium mayense</name>
    <dbReference type="NCBI Taxonomy" id="1312184"/>
    <lineage>
        <taxon>Bacteria</taxon>
        <taxon>Pseudomonadati</taxon>
        <taxon>Pseudomonadota</taxon>
        <taxon>Alphaproteobacteria</taxon>
        <taxon>Hyphomicrobiales</taxon>
        <taxon>Rhizobiaceae</taxon>
        <taxon>Rhizobium/Agrobacterium group</taxon>
        <taxon>Rhizobium</taxon>
    </lineage>
</organism>
<proteinExistence type="predicted"/>
<evidence type="ECO:0000313" key="1">
    <source>
        <dbReference type="EMBL" id="MDL2402485.1"/>
    </source>
</evidence>
<sequence>MIKSGFSDVPPVVSIPLSRQLGPGENQLSEIPNHLARRKRRILALGERKIPNAFVSGAKNVELISRRESGRRKIYKTRQPVISKLFPIADFQRGHTGHRRTPKR</sequence>
<reference evidence="1" key="1">
    <citation type="submission" date="2023-06" db="EMBL/GenBank/DDBJ databases">
        <title>Phylogenetic Diversity of Rhizobium strains.</title>
        <authorList>
            <person name="Moura F.T."/>
            <person name="Helene L.C.F."/>
            <person name="Hungria M."/>
        </authorList>
    </citation>
    <scope>NUCLEOTIDE SEQUENCE</scope>
    <source>
        <strain evidence="1">CCGE526</strain>
    </source>
</reference>
<comment type="caution">
    <text evidence="1">The sequence shown here is derived from an EMBL/GenBank/DDBJ whole genome shotgun (WGS) entry which is preliminary data.</text>
</comment>
<name>A0ABT7K3A6_9HYPH</name>
<dbReference type="EMBL" id="JARFYM010000030">
    <property type="protein sequence ID" value="MDL2402485.1"/>
    <property type="molecule type" value="Genomic_DNA"/>
</dbReference>
<protein>
    <submittedName>
        <fullName evidence="1">Uncharacterized protein</fullName>
    </submittedName>
</protein>
<accession>A0ABT7K3A6</accession>